<evidence type="ECO:0000256" key="10">
    <source>
        <dbReference type="ARBA" id="ARBA00023295"/>
    </source>
</evidence>
<dbReference type="GO" id="GO:0005783">
    <property type="term" value="C:endoplasmic reticulum"/>
    <property type="evidence" value="ECO:0007669"/>
    <property type="project" value="TreeGrafter"/>
</dbReference>
<name>A0A6P5A0P4_BRABE</name>
<evidence type="ECO:0000256" key="18">
    <source>
        <dbReference type="RuleBase" id="RU361193"/>
    </source>
</evidence>
<dbReference type="GO" id="GO:0005509">
    <property type="term" value="F:calcium ion binding"/>
    <property type="evidence" value="ECO:0007669"/>
    <property type="project" value="InterPro"/>
</dbReference>
<dbReference type="Proteomes" id="UP000515135">
    <property type="component" value="Unplaced"/>
</dbReference>
<feature type="binding site" evidence="16">
    <location>
        <position position="628"/>
    </location>
    <ligand>
        <name>Ca(2+)</name>
        <dbReference type="ChEBI" id="CHEBI:29108"/>
    </ligand>
</feature>
<evidence type="ECO:0000256" key="14">
    <source>
        <dbReference type="ARBA" id="ARBA00060399"/>
    </source>
</evidence>
<feature type="active site" evidence="15">
    <location>
        <position position="542"/>
    </location>
</feature>
<evidence type="ECO:0000256" key="3">
    <source>
        <dbReference type="ARBA" id="ARBA00007658"/>
    </source>
</evidence>
<comment type="subcellular location">
    <subcellularLocation>
        <location evidence="14">Endomembrane system</location>
        <topology evidence="14">Single-pass type II membrane protein</topology>
    </subcellularLocation>
</comment>
<evidence type="ECO:0000256" key="19">
    <source>
        <dbReference type="SAM" id="MobiDB-lite"/>
    </source>
</evidence>
<dbReference type="RefSeq" id="XP_019646900.1">
    <property type="nucleotide sequence ID" value="XM_019791341.1"/>
</dbReference>
<keyword evidence="4 20" id="KW-0812">Transmembrane</keyword>
<dbReference type="InterPro" id="IPR036026">
    <property type="entry name" value="Seven-hairpin_glycosidases"/>
</dbReference>
<dbReference type="Gene3D" id="1.50.10.10">
    <property type="match status" value="1"/>
</dbReference>
<evidence type="ECO:0000313" key="21">
    <source>
        <dbReference type="Proteomes" id="UP000515135"/>
    </source>
</evidence>
<dbReference type="GeneID" id="109487365"/>
<keyword evidence="16" id="KW-0479">Metal-binding</keyword>
<dbReference type="KEGG" id="bbel:109487365"/>
<protein>
    <recommendedName>
        <fullName evidence="18">alpha-1,2-Mannosidase</fullName>
        <ecNumber evidence="18">3.2.1.-</ecNumber>
    </recommendedName>
</protein>
<keyword evidence="20" id="KW-1133">Transmembrane helix</keyword>
<dbReference type="OrthoDB" id="8118055at2759"/>
<comment type="pathway">
    <text evidence="2">Protein modification; protein glycosylation.</text>
</comment>
<comment type="catalytic activity">
    <reaction evidence="11">
        <text>N(4)-(alpha-D-Man-(1-&gt;2)-alpha-D-Man-(1-&gt;2)-alpha-D-Man-(1-&gt;3)-[alpha-D-Man-(1-&gt;3)-[alpha-D-Man-(1-&gt;2)-alpha-D-Man-(1-&gt;6)]-alpha-D-Man-(1-&gt;6)]-beta-D-Man-(1-&gt;4)-beta-D-GlcNAc-(1-&gt;4)-beta-D-GlcNAc)-L-asparaginyl-[protein] (N-glucan mannose isomer 8A1,2,3B1,3) + 3 H2O = N(4)-(alpha-D-Man-(1-&gt;3)-[alpha-D-Man-(1-&gt;3)-[alpha-D-Man-(1-&gt;6)]-alpha-D-Man-(1-&gt;6)]-beta-D-Man-(1-&gt;4)-beta-D-GlcNAc-(1-&gt;4)-beta-D-GlcNAc)-L-asparaginyl-[protein] (N-glucan mannose isomer 5A1,2) + 3 beta-D-mannose</text>
        <dbReference type="Rhea" id="RHEA:56028"/>
        <dbReference type="Rhea" id="RHEA-COMP:14358"/>
        <dbReference type="Rhea" id="RHEA-COMP:14367"/>
        <dbReference type="ChEBI" id="CHEBI:15377"/>
        <dbReference type="ChEBI" id="CHEBI:28563"/>
        <dbReference type="ChEBI" id="CHEBI:59087"/>
        <dbReference type="ChEBI" id="CHEBI:60628"/>
        <dbReference type="EC" id="3.2.1.113"/>
    </reaction>
</comment>
<keyword evidence="9 17" id="KW-1015">Disulfide bond</keyword>
<feature type="disulfide bond" evidence="17">
    <location>
        <begin position="471"/>
        <end position="503"/>
    </location>
</feature>
<evidence type="ECO:0000256" key="17">
    <source>
        <dbReference type="PIRSR" id="PIRSR601382-3"/>
    </source>
</evidence>
<dbReference type="PRINTS" id="PR00747">
    <property type="entry name" value="GLYHDRLASE47"/>
</dbReference>
<keyword evidence="5 18" id="KW-0378">Hydrolase</keyword>
<comment type="catalytic activity">
    <reaction evidence="12">
        <text>N(4)-(alpha-D-Man-(1-&gt;2)-alpha-D-Man-(1-&gt;2)-alpha-D-Man-(1-&gt;3)-[alpha-D-Man-(1-&gt;2)-alpha-D-Man-(1-&gt;3)-[alpha-D-Man-(1-&gt;2)-alpha-D-Man-(1-&gt;6)]-alpha-D-Man-(1-&gt;6)]-beta-D-Man-(1-&gt;4)-beta-D-GlcNAc-(1-&gt;4)-beta-D-GlcNAc)-L-asparaginyl-[protein] (N-glucan mannose isomer 9A1,2,3B1,2,3) + 4 H2O = N(4)-(alpha-D-Man-(1-&gt;3)-[alpha-D-Man-(1-&gt;3)-[alpha-D-Man-(1-&gt;6)]-alpha-D-Man-(1-&gt;6)]-beta-D-Man-(1-&gt;4)-beta-D-GlcNAc-(1-&gt;4)-beta-D-GlcNAc)-L-asparaginyl-[protein] (N-glucan mannose isomer 5A1,2) + 4 beta-D-mannose</text>
        <dbReference type="Rhea" id="RHEA:56008"/>
        <dbReference type="Rhea" id="RHEA-COMP:14356"/>
        <dbReference type="Rhea" id="RHEA-COMP:14367"/>
        <dbReference type="ChEBI" id="CHEBI:15377"/>
        <dbReference type="ChEBI" id="CHEBI:28563"/>
        <dbReference type="ChEBI" id="CHEBI:59087"/>
        <dbReference type="ChEBI" id="CHEBI:139493"/>
        <dbReference type="EC" id="3.2.1.113"/>
    </reaction>
</comment>
<organism evidence="21 22">
    <name type="scientific">Branchiostoma belcheri</name>
    <name type="common">Amphioxus</name>
    <dbReference type="NCBI Taxonomy" id="7741"/>
    <lineage>
        <taxon>Eukaryota</taxon>
        <taxon>Metazoa</taxon>
        <taxon>Chordata</taxon>
        <taxon>Cephalochordata</taxon>
        <taxon>Leptocardii</taxon>
        <taxon>Amphioxiformes</taxon>
        <taxon>Branchiostomatidae</taxon>
        <taxon>Branchiostoma</taxon>
    </lineage>
</organism>
<gene>
    <name evidence="22" type="primary">LOC109487365</name>
</gene>
<evidence type="ECO:0000313" key="22">
    <source>
        <dbReference type="RefSeq" id="XP_019646900.1"/>
    </source>
</evidence>
<comment type="similarity">
    <text evidence="3 18">Belongs to the glycosyl hydrolase 47 family.</text>
</comment>
<dbReference type="SUPFAM" id="SSF48225">
    <property type="entry name" value="Seven-hairpin glycosidases"/>
    <property type="match status" value="1"/>
</dbReference>
<evidence type="ECO:0000256" key="9">
    <source>
        <dbReference type="ARBA" id="ARBA00023157"/>
    </source>
</evidence>
<evidence type="ECO:0000256" key="4">
    <source>
        <dbReference type="ARBA" id="ARBA00022692"/>
    </source>
</evidence>
<comment type="cofactor">
    <cofactor evidence="1 16">
        <name>Ca(2+)</name>
        <dbReference type="ChEBI" id="CHEBI:29108"/>
    </cofactor>
</comment>
<keyword evidence="6 16" id="KW-0106">Calcium</keyword>
<evidence type="ECO:0000256" key="12">
    <source>
        <dbReference type="ARBA" id="ARBA00048605"/>
    </source>
</evidence>
<keyword evidence="7" id="KW-0735">Signal-anchor</keyword>
<keyword evidence="21" id="KW-1185">Reference proteome</keyword>
<evidence type="ECO:0000256" key="8">
    <source>
        <dbReference type="ARBA" id="ARBA00023136"/>
    </source>
</evidence>
<proteinExistence type="inferred from homology"/>
<dbReference type="GO" id="GO:0000139">
    <property type="term" value="C:Golgi membrane"/>
    <property type="evidence" value="ECO:0007669"/>
    <property type="project" value="TreeGrafter"/>
</dbReference>
<reference evidence="22" key="1">
    <citation type="submission" date="2025-08" db="UniProtKB">
        <authorList>
            <consortium name="RefSeq"/>
        </authorList>
    </citation>
    <scope>IDENTIFICATION</scope>
    <source>
        <tissue evidence="22">Gonad</tissue>
    </source>
</reference>
<evidence type="ECO:0000256" key="13">
    <source>
        <dbReference type="ARBA" id="ARBA00054774"/>
    </source>
</evidence>
<dbReference type="AlphaFoldDB" id="A0A6P5A0P4"/>
<dbReference type="GO" id="GO:0005975">
    <property type="term" value="P:carbohydrate metabolic process"/>
    <property type="evidence" value="ECO:0007669"/>
    <property type="project" value="InterPro"/>
</dbReference>
<dbReference type="InterPro" id="IPR050749">
    <property type="entry name" value="Glycosyl_Hydrolase_47"/>
</dbReference>
<feature type="active site" evidence="15">
    <location>
        <position position="408"/>
    </location>
</feature>
<accession>A0A6P5A0P4</accession>
<keyword evidence="10 18" id="KW-0326">Glycosidase</keyword>
<keyword evidence="8 20" id="KW-0472">Membrane</keyword>
<evidence type="ECO:0000256" key="20">
    <source>
        <dbReference type="SAM" id="Phobius"/>
    </source>
</evidence>
<dbReference type="PANTHER" id="PTHR11742:SF6">
    <property type="entry name" value="MANNOSYL-OLIGOSACCHARIDE ALPHA-1,2-MANNOSIDASE IA-RELATED"/>
    <property type="match status" value="1"/>
</dbReference>
<feature type="active site" description="Proton donor" evidence="15">
    <location>
        <position position="517"/>
    </location>
</feature>
<sequence>MAAAPLLPTHRRYVNGVPVPQRQTLRMSEKFMVLLIVAAFLFVLVGAMFFLPEFREKVVGPGEPGDIFRPQPPASPPVGGLKFHQHDFDPVENVARDVVDPGKSRGKQELEIEQEKVLQEARQVLNKFQDDDVKNDIKQDKAKLQQQREEEEKRKQEEQNKELLEVNRVDTGAVGVSGGEPTDHDTKMRRDKIKEMMKFAWDNYVQYAWGQNELKPISRRGHSASIFGNSAMGATIVDGLDTLYVMGLMDEYKKGRDWIATNLKMEATADISVFEVTIRFLGGLLAAFAMTGDQMFKDKAVLIADKLLPAFNTPTGIPWALINTKRGNGRNWGWASGGSSLLAEYGTLHLEFAYLTELTGNSVYLDKVKRVREVISELDKPDGLYPIYINPKTGKWGQNHASLGAMGDSFYEYLLKSWIMSGKVDNNARRMYDQAMTAIDKMMVQKSASGLTYVGDYKNKRVEKKMDHLSCFSGGMFMLGVEGAPEELKDRYKELGTEITHTCHESYIRSATKLGPEAFRFEGNVEAMSIRQNEKYYILRPEVIESYFYMWRFTKDPKYRDWGWDAAQALEKYCRTPGGFTGIRDVYNANPAQDDVQQSFFLAETLKYLYLLFSEDTLLPLDFWVFNTEAHPLPIKTSIGAKDSHANDRR</sequence>
<evidence type="ECO:0000256" key="1">
    <source>
        <dbReference type="ARBA" id="ARBA00001913"/>
    </source>
</evidence>
<evidence type="ECO:0000256" key="2">
    <source>
        <dbReference type="ARBA" id="ARBA00004922"/>
    </source>
</evidence>
<dbReference type="PANTHER" id="PTHR11742">
    <property type="entry name" value="MANNOSYL-OLIGOSACCHARIDE ALPHA-1,2-MANNOSIDASE-RELATED"/>
    <property type="match status" value="1"/>
</dbReference>
<dbReference type="Pfam" id="PF01532">
    <property type="entry name" value="Glyco_hydro_47"/>
    <property type="match status" value="1"/>
</dbReference>
<feature type="region of interest" description="Disordered" evidence="19">
    <location>
        <begin position="140"/>
        <end position="165"/>
    </location>
</feature>
<evidence type="ECO:0000256" key="16">
    <source>
        <dbReference type="PIRSR" id="PIRSR601382-2"/>
    </source>
</evidence>
<dbReference type="EC" id="3.2.1.-" evidence="18"/>
<comment type="function">
    <text evidence="13">Involved in the maturation of Asn-linked oligosaccharides. Progressively trim alpha-1,2-linked mannose residues from Man(9)GlcNAc(2) to produce Man(5)GlcNAc(2).</text>
</comment>
<evidence type="ECO:0000256" key="6">
    <source>
        <dbReference type="ARBA" id="ARBA00022837"/>
    </source>
</evidence>
<evidence type="ECO:0000256" key="7">
    <source>
        <dbReference type="ARBA" id="ARBA00022968"/>
    </source>
</evidence>
<dbReference type="GO" id="GO:0004571">
    <property type="term" value="F:mannosyl-oligosaccharide 1,2-alpha-mannosidase activity"/>
    <property type="evidence" value="ECO:0007669"/>
    <property type="project" value="UniProtKB-EC"/>
</dbReference>
<evidence type="ECO:0000256" key="11">
    <source>
        <dbReference type="ARBA" id="ARBA00047669"/>
    </source>
</evidence>
<dbReference type="FunFam" id="1.50.10.10:FF:000002">
    <property type="entry name" value="alpha-1,2-Mannosidase"/>
    <property type="match status" value="1"/>
</dbReference>
<dbReference type="InterPro" id="IPR001382">
    <property type="entry name" value="Glyco_hydro_47"/>
</dbReference>
<dbReference type="InterPro" id="IPR012341">
    <property type="entry name" value="6hp_glycosidase-like_sf"/>
</dbReference>
<evidence type="ECO:0000256" key="5">
    <source>
        <dbReference type="ARBA" id="ARBA00022801"/>
    </source>
</evidence>
<evidence type="ECO:0000256" key="15">
    <source>
        <dbReference type="PIRSR" id="PIRSR601382-1"/>
    </source>
</evidence>
<feature type="transmembrane region" description="Helical" evidence="20">
    <location>
        <begin position="31"/>
        <end position="51"/>
    </location>
</feature>
<feature type="active site" description="Proton donor" evidence="15">
    <location>
        <position position="275"/>
    </location>
</feature>